<proteinExistence type="predicted"/>
<evidence type="ECO:0000313" key="8">
    <source>
        <dbReference type="Proteomes" id="UP000694385"/>
    </source>
</evidence>
<evidence type="ECO:0000256" key="3">
    <source>
        <dbReference type="ARBA" id="ARBA00022833"/>
    </source>
</evidence>
<dbReference type="InterPro" id="IPR036236">
    <property type="entry name" value="Znf_C2H2_sf"/>
</dbReference>
<sequence length="154" mass="17435">MEHEALEICPYDPNHRIPASRIQYHLASCKKKNPKIAKKMANCKYNACHVVPIKSLKEHEASCINRTAIDDEPLNLSKVTCPSLEANEKLSNAGNHTSDSDVWNVDHTRNFPPFVLKAFAPKMLVCESDSRDLQEGMADKHPNNNKTWRNGQKN</sequence>
<organism evidence="7 8">
    <name type="scientific">Jaculus jaculus</name>
    <name type="common">Lesser Egyptian jerboa</name>
    <dbReference type="NCBI Taxonomy" id="51337"/>
    <lineage>
        <taxon>Eukaryota</taxon>
        <taxon>Metazoa</taxon>
        <taxon>Chordata</taxon>
        <taxon>Craniata</taxon>
        <taxon>Vertebrata</taxon>
        <taxon>Euteleostomi</taxon>
        <taxon>Mammalia</taxon>
        <taxon>Eutheria</taxon>
        <taxon>Euarchontoglires</taxon>
        <taxon>Glires</taxon>
        <taxon>Rodentia</taxon>
        <taxon>Myomorpha</taxon>
        <taxon>Dipodoidea</taxon>
        <taxon>Dipodidae</taxon>
        <taxon>Dipodinae</taxon>
        <taxon>Jaculus</taxon>
    </lineage>
</organism>
<accession>A0A8C5KX55</accession>
<evidence type="ECO:0000256" key="2">
    <source>
        <dbReference type="ARBA" id="ARBA00022771"/>
    </source>
</evidence>
<dbReference type="InterPro" id="IPR022776">
    <property type="entry name" value="TRM13/UPF0224_CHHC_Znf_dom"/>
</dbReference>
<dbReference type="GO" id="GO:0044877">
    <property type="term" value="F:protein-containing complex binding"/>
    <property type="evidence" value="ECO:0007669"/>
    <property type="project" value="Ensembl"/>
</dbReference>
<protein>
    <submittedName>
        <fullName evidence="7">Gametocyte specific factor 2</fullName>
    </submittedName>
</protein>
<feature type="compositionally biased region" description="Polar residues" evidence="5">
    <location>
        <begin position="144"/>
        <end position="154"/>
    </location>
</feature>
<dbReference type="InterPro" id="IPR051591">
    <property type="entry name" value="UPF0224_FAM112_RNA_Proc"/>
</dbReference>
<reference evidence="7" key="1">
    <citation type="submission" date="2025-08" db="UniProtKB">
        <authorList>
            <consortium name="Ensembl"/>
        </authorList>
    </citation>
    <scope>IDENTIFICATION</scope>
</reference>
<dbReference type="Pfam" id="PF05253">
    <property type="entry name" value="zf-U11-48K"/>
    <property type="match status" value="2"/>
</dbReference>
<keyword evidence="8" id="KW-1185">Reference proteome</keyword>
<dbReference type="GeneID" id="101596955"/>
<reference evidence="7" key="2">
    <citation type="submission" date="2025-09" db="UniProtKB">
        <authorList>
            <consortium name="Ensembl"/>
        </authorList>
    </citation>
    <scope>IDENTIFICATION</scope>
</reference>
<keyword evidence="1" id="KW-0479">Metal-binding</keyword>
<dbReference type="PROSITE" id="PS51800">
    <property type="entry name" value="ZF_CHHC_U11_48K"/>
    <property type="match status" value="1"/>
</dbReference>
<evidence type="ECO:0000313" key="7">
    <source>
        <dbReference type="Ensembl" id="ENSJJAP00000013621.1"/>
    </source>
</evidence>
<feature type="domain" description="CHHC U11-48K-type" evidence="6">
    <location>
        <begin position="6"/>
        <end position="33"/>
    </location>
</feature>
<dbReference type="OrthoDB" id="10069248at2759"/>
<dbReference type="SUPFAM" id="SSF57667">
    <property type="entry name" value="beta-beta-alpha zinc fingers"/>
    <property type="match status" value="1"/>
</dbReference>
<evidence type="ECO:0000256" key="4">
    <source>
        <dbReference type="PROSITE-ProRule" id="PRU01141"/>
    </source>
</evidence>
<dbReference type="GO" id="GO:0008270">
    <property type="term" value="F:zinc ion binding"/>
    <property type="evidence" value="ECO:0007669"/>
    <property type="project" value="UniProtKB-KW"/>
</dbReference>
<feature type="region of interest" description="Disordered" evidence="5">
    <location>
        <begin position="134"/>
        <end position="154"/>
    </location>
</feature>
<keyword evidence="2 4" id="KW-0863">Zinc-finger</keyword>
<name>A0A8C5KX55_JACJA</name>
<dbReference type="PANTHER" id="PTHR21402">
    <property type="entry name" value="GAMETOCYTE SPECIFIC FACTOR 1-RELATED"/>
    <property type="match status" value="1"/>
</dbReference>
<evidence type="ECO:0000259" key="6">
    <source>
        <dbReference type="PROSITE" id="PS51800"/>
    </source>
</evidence>
<dbReference type="GeneTree" id="ENSGT00940000163816"/>
<dbReference type="Proteomes" id="UP000694385">
    <property type="component" value="Unassembled WGS sequence"/>
</dbReference>
<dbReference type="OMA" id="PKMLVCE"/>
<gene>
    <name evidence="7" type="primary">LOC101596955</name>
</gene>
<dbReference type="PANTHER" id="PTHR21402:SF6">
    <property type="entry name" value="GAMETOCYTE SPECIFIC FACTOR 2"/>
    <property type="match status" value="1"/>
</dbReference>
<dbReference type="Ensembl" id="ENSJJAT00000020114.1">
    <property type="protein sequence ID" value="ENSJJAP00000013621.1"/>
    <property type="gene ID" value="ENSJJAG00000016320.1"/>
</dbReference>
<keyword evidence="3" id="KW-0862">Zinc</keyword>
<dbReference type="AlphaFoldDB" id="A0A8C5KX55"/>
<evidence type="ECO:0000256" key="5">
    <source>
        <dbReference type="SAM" id="MobiDB-lite"/>
    </source>
</evidence>
<evidence type="ECO:0000256" key="1">
    <source>
        <dbReference type="ARBA" id="ARBA00022723"/>
    </source>
</evidence>